<feature type="signal peptide" evidence="1">
    <location>
        <begin position="1"/>
        <end position="29"/>
    </location>
</feature>
<keyword evidence="2" id="KW-0675">Receptor</keyword>
<dbReference type="EMBL" id="AWUE01016653">
    <property type="protein sequence ID" value="OMO89863.1"/>
    <property type="molecule type" value="Genomic_DNA"/>
</dbReference>
<accession>A0A1R3J4V5</accession>
<dbReference type="InterPro" id="IPR015683">
    <property type="entry name" value="Ionotropic_Glu_rcpt"/>
</dbReference>
<organism evidence="2 3">
    <name type="scientific">Corchorus olitorius</name>
    <dbReference type="NCBI Taxonomy" id="93759"/>
    <lineage>
        <taxon>Eukaryota</taxon>
        <taxon>Viridiplantae</taxon>
        <taxon>Streptophyta</taxon>
        <taxon>Embryophyta</taxon>
        <taxon>Tracheophyta</taxon>
        <taxon>Spermatophyta</taxon>
        <taxon>Magnoliopsida</taxon>
        <taxon>eudicotyledons</taxon>
        <taxon>Gunneridae</taxon>
        <taxon>Pentapetalae</taxon>
        <taxon>rosids</taxon>
        <taxon>malvids</taxon>
        <taxon>Malvales</taxon>
        <taxon>Malvaceae</taxon>
        <taxon>Grewioideae</taxon>
        <taxon>Apeibeae</taxon>
        <taxon>Corchorus</taxon>
    </lineage>
</organism>
<evidence type="ECO:0000313" key="3">
    <source>
        <dbReference type="Proteomes" id="UP000187203"/>
    </source>
</evidence>
<comment type="caution">
    <text evidence="2">The sequence shown here is derived from an EMBL/GenBank/DDBJ whole genome shotgun (WGS) entry which is preliminary data.</text>
</comment>
<sequence>MSNSNHFRSLIPLFVFFAVSLIFLSTVKSAETAENGTNLESTRFTAGVVLDMKSKMGAMANKCMAIALSDFYARHPSYTTRLSLQRWDSHDQVSSSG</sequence>
<dbReference type="PANTHER" id="PTHR34836:SF1">
    <property type="entry name" value="OS09G0428600 PROTEIN"/>
    <property type="match status" value="1"/>
</dbReference>
<dbReference type="STRING" id="93759.A0A1R3J4V5"/>
<evidence type="ECO:0000313" key="2">
    <source>
        <dbReference type="EMBL" id="OMO89863.1"/>
    </source>
</evidence>
<dbReference type="Proteomes" id="UP000187203">
    <property type="component" value="Unassembled WGS sequence"/>
</dbReference>
<dbReference type="OrthoDB" id="1751005at2759"/>
<keyword evidence="1" id="KW-0732">Signal</keyword>
<proteinExistence type="predicted"/>
<name>A0A1R3J4V5_9ROSI</name>
<dbReference type="AlphaFoldDB" id="A0A1R3J4V5"/>
<dbReference type="PANTHER" id="PTHR34836">
    <property type="entry name" value="OS06G0188250 PROTEIN"/>
    <property type="match status" value="1"/>
</dbReference>
<reference evidence="3" key="1">
    <citation type="submission" date="2013-09" db="EMBL/GenBank/DDBJ databases">
        <title>Corchorus olitorius genome sequencing.</title>
        <authorList>
            <person name="Alam M."/>
            <person name="Haque M.S."/>
            <person name="Islam M.S."/>
            <person name="Emdad E.M."/>
            <person name="Islam M.M."/>
            <person name="Ahmed B."/>
            <person name="Halim A."/>
            <person name="Hossen Q.M.M."/>
            <person name="Hossain M.Z."/>
            <person name="Ahmed R."/>
            <person name="Khan M.M."/>
            <person name="Islam R."/>
            <person name="Rashid M.M."/>
            <person name="Khan S.A."/>
            <person name="Rahman M.S."/>
            <person name="Alam M."/>
            <person name="Yahiya A.S."/>
            <person name="Khan M.S."/>
            <person name="Azam M.S."/>
            <person name="Haque T."/>
            <person name="Lashkar M.Z.H."/>
            <person name="Akhand A.I."/>
            <person name="Morshed G."/>
            <person name="Roy S."/>
            <person name="Uddin K.S."/>
            <person name="Rabeya T."/>
            <person name="Hossain A.S."/>
            <person name="Chowdhury A."/>
            <person name="Snigdha A.R."/>
            <person name="Mortoza M.S."/>
            <person name="Matin S.A."/>
            <person name="Hoque S.M.E."/>
            <person name="Islam M.K."/>
            <person name="Roy D.K."/>
            <person name="Haider R."/>
            <person name="Moosa M.M."/>
            <person name="Elias S.M."/>
            <person name="Hasan A.M."/>
            <person name="Jahan S."/>
            <person name="Shafiuddin M."/>
            <person name="Mahmood N."/>
            <person name="Shommy N.S."/>
        </authorList>
    </citation>
    <scope>NUCLEOTIDE SEQUENCE [LARGE SCALE GENOMIC DNA]</scope>
    <source>
        <strain evidence="3">cv. O-4</strain>
    </source>
</reference>
<protein>
    <submittedName>
        <fullName evidence="2">Glutamate receptor 2.9-like protein</fullName>
    </submittedName>
</protein>
<feature type="chain" id="PRO_5013000695" evidence="1">
    <location>
        <begin position="30"/>
        <end position="97"/>
    </location>
</feature>
<gene>
    <name evidence="2" type="ORF">COLO4_19558</name>
</gene>
<evidence type="ECO:0000256" key="1">
    <source>
        <dbReference type="SAM" id="SignalP"/>
    </source>
</evidence>
<keyword evidence="3" id="KW-1185">Reference proteome</keyword>